<sequence>MGQIFISGDAQPSDVAAPKKFSAGTNYQAAGTLPDRRGYPAVGQYVSAVSAMSDSGGNIVMEPPLGIYGPGKNAGNFGTLIANDPNFVPANWPSNKTMFGTPGTMPSYPLGTNITNVWADGLGNISFGFPVGAYLQGGGFGNPGTTEVHNFDPNHKASNILSGVTILGVNGTAIAGRPWASGTSTSLSSQWQAYYPDNSSYYMGYRVQGSSFSFNPSVVVISGDNDYCVFFTGGFKIGQSTSMVVHGYHFGQSWLAQVDHVFVAVRPGFFGLPVKYPSTTYNWFAVA</sequence>
<name>A0A9X4QS53_9BACL</name>
<dbReference type="AlphaFoldDB" id="A0A9X4QS53"/>
<evidence type="ECO:0000313" key="2">
    <source>
        <dbReference type="Proteomes" id="UP001153404"/>
    </source>
</evidence>
<dbReference type="EMBL" id="JAPDIA010000003">
    <property type="protein sequence ID" value="MDG0809741.1"/>
    <property type="molecule type" value="Genomic_DNA"/>
</dbReference>
<accession>A0A9X4QS53</accession>
<protein>
    <submittedName>
        <fullName evidence="1">Uncharacterized protein</fullName>
    </submittedName>
</protein>
<dbReference type="RefSeq" id="WP_277531215.1">
    <property type="nucleotide sequence ID" value="NZ_JAPDIA010000003.1"/>
</dbReference>
<proteinExistence type="predicted"/>
<keyword evidence="2" id="KW-1185">Reference proteome</keyword>
<gene>
    <name evidence="1" type="ORF">OMP40_10625</name>
</gene>
<evidence type="ECO:0000313" key="1">
    <source>
        <dbReference type="EMBL" id="MDG0809741.1"/>
    </source>
</evidence>
<comment type="caution">
    <text evidence="1">The sequence shown here is derived from an EMBL/GenBank/DDBJ whole genome shotgun (WGS) entry which is preliminary data.</text>
</comment>
<organism evidence="1 2">
    <name type="scientific">Cohnella rhizosphaerae</name>
    <dbReference type="NCBI Taxonomy" id="1457232"/>
    <lineage>
        <taxon>Bacteria</taxon>
        <taxon>Bacillati</taxon>
        <taxon>Bacillota</taxon>
        <taxon>Bacilli</taxon>
        <taxon>Bacillales</taxon>
        <taxon>Paenibacillaceae</taxon>
        <taxon>Cohnella</taxon>
    </lineage>
</organism>
<reference evidence="1" key="1">
    <citation type="submission" date="2022-10" db="EMBL/GenBank/DDBJ databases">
        <title>Comparative genomic analysis of Cohnella hashimotonis sp. nov., isolated from the International Space Station.</title>
        <authorList>
            <person name="Simpson A."/>
            <person name="Venkateswaran K."/>
        </authorList>
    </citation>
    <scope>NUCLEOTIDE SEQUENCE</scope>
    <source>
        <strain evidence="1">DSM 28161</strain>
    </source>
</reference>
<dbReference type="Proteomes" id="UP001153404">
    <property type="component" value="Unassembled WGS sequence"/>
</dbReference>